<keyword evidence="4" id="KW-0964">Secreted</keyword>
<feature type="domain" description="Peptidase metallopeptidase" evidence="8">
    <location>
        <begin position="103"/>
        <end position="263"/>
    </location>
</feature>
<dbReference type="SUPFAM" id="SSF141072">
    <property type="entry name" value="CalX-like"/>
    <property type="match status" value="1"/>
</dbReference>
<dbReference type="InterPro" id="IPR038081">
    <property type="entry name" value="CalX-like_sf"/>
</dbReference>
<evidence type="ECO:0000256" key="1">
    <source>
        <dbReference type="ARBA" id="ARBA00001913"/>
    </source>
</evidence>
<evidence type="ECO:0000256" key="2">
    <source>
        <dbReference type="ARBA" id="ARBA00004613"/>
    </source>
</evidence>
<dbReference type="Pfam" id="PF08548">
    <property type="entry name" value="Peptidase_M10_C"/>
    <property type="match status" value="1"/>
</dbReference>
<reference evidence="9 10" key="1">
    <citation type="submission" date="2019-06" db="EMBL/GenBank/DDBJ databases">
        <title>Rhizobium sp. CL12 isolated from roots of soybean.</title>
        <authorList>
            <person name="Wang C."/>
        </authorList>
    </citation>
    <scope>NUCLEOTIDE SEQUENCE [LARGE SCALE GENOMIC DNA]</scope>
    <source>
        <strain evidence="9 10">CL12</strain>
    </source>
</reference>
<organism evidence="9 10">
    <name type="scientific">Rhizobium glycinendophyticum</name>
    <dbReference type="NCBI Taxonomy" id="2589807"/>
    <lineage>
        <taxon>Bacteria</taxon>
        <taxon>Pseudomonadati</taxon>
        <taxon>Pseudomonadota</taxon>
        <taxon>Alphaproteobacteria</taxon>
        <taxon>Hyphomicrobiales</taxon>
        <taxon>Rhizobiaceae</taxon>
        <taxon>Rhizobium/Agrobacterium group</taxon>
        <taxon>Rhizobium</taxon>
    </lineage>
</organism>
<sequence>MAAGRVFALAGTSGHDGCHAGLHRGSRLACRWHRRTGPGLAAIGESIKCDKTRSGSVHRARLPVSNSCLLQHSPQTAVRRRILGKHMALATWTDQQVINQLNSGSKWSGSVITYSFPTVVSAMATYSGEGSGFSAFNATQQARAELALTLWDDVIASSIQKVTAGTSTSSSNIEFGNSTTGVSYAHAYFPSVGSVWMNSSYNSGQGTNDLMTPKIGAHGFLTFVHEIGHALGLEHMGEYNGSADTPSSYQDSTVYSVMSYFGPSWGSGSSNGEGLVAWADWVGADGKLYSPQTPMMNDIMAMQAMYGADTTTRAGDTVYGFQSNITGTTAAIYDFTQNLNPIICIWDAGGTDTLNLSGWNTASTVDLAPGSFSSANSMTMNISIARGAWIENAVTGNGNDTVAGNERANVITTNGGNDTISALGGNDTVAAGTGNDRIDGGDGYDTVVFGDSWANITWTYNVALATFTFMGTLIGTDTITAVESFIDSLNVERTLASLLDPSYLPAVASVAADSPQVTEGTDTTTAVTFTITLSKAATAQETLTWTAAGIGSNAASAADFNGDRTGTVTFAAGETSATVTVYLNGDSDFELGETFALTLSGASSGLTLGTASATVTIANDDVQTSPLLLSGTARSEVLTGTDFIDQISGGGGNDTLRGGASDDFLIGASGNDILDGGTGADNMNGGAGNDIYYVDDLGDLIIEAARGGTDTVRTTLDAYVLSSWLENLEYLGTGDFVGTGNELANRITGASGNDTLSGGLGNDTLIGGLGDDILDGGTGNDAMSGGAGNDTYYVDSARDVVTELANQGIDTVMTSLTSYRLGNYIENLTYTGSAAFKGYGNSLDNVIIGGSGANTLDGGAGNDTLYGQGGNDTLLGNTGNDTLYGGEGNDRLDGGIGDDWLYGGLGNDTLTGGAGADMFVFAEMGAGNADRITDFTSGTDKILLDSMVFTDLGSVGPLLEAAFGSGSTATTADQRILHDQSTGALYYDADGSGSGEATIFAYVKVGQILTHDDFALVA</sequence>
<dbReference type="InterPro" id="IPR003644">
    <property type="entry name" value="Calx_beta"/>
</dbReference>
<dbReference type="Pfam" id="PF00353">
    <property type="entry name" value="HemolysinCabind"/>
    <property type="match status" value="5"/>
</dbReference>
<dbReference type="GO" id="GO:0008270">
    <property type="term" value="F:zinc ion binding"/>
    <property type="evidence" value="ECO:0007669"/>
    <property type="project" value="InterPro"/>
</dbReference>
<dbReference type="PANTHER" id="PTHR38340">
    <property type="entry name" value="S-LAYER PROTEIN"/>
    <property type="match status" value="1"/>
</dbReference>
<comment type="subcellular location">
    <subcellularLocation>
        <location evidence="2">Secreted</location>
    </subcellularLocation>
</comment>
<dbReference type="GO" id="GO:0016020">
    <property type="term" value="C:membrane"/>
    <property type="evidence" value="ECO:0007669"/>
    <property type="project" value="InterPro"/>
</dbReference>
<keyword evidence="7" id="KW-0106">Calcium</keyword>
<dbReference type="PROSITE" id="PS00330">
    <property type="entry name" value="HEMOLYSIN_CALCIUM"/>
    <property type="match status" value="6"/>
</dbReference>
<dbReference type="GO" id="GO:0007154">
    <property type="term" value="P:cell communication"/>
    <property type="evidence" value="ECO:0007669"/>
    <property type="project" value="InterPro"/>
</dbReference>
<dbReference type="SUPFAM" id="SSF55486">
    <property type="entry name" value="Metalloproteases ('zincins'), catalytic domain"/>
    <property type="match status" value="1"/>
</dbReference>
<evidence type="ECO:0000256" key="5">
    <source>
        <dbReference type="ARBA" id="ARBA00022729"/>
    </source>
</evidence>
<evidence type="ECO:0000256" key="3">
    <source>
        <dbReference type="ARBA" id="ARBA00009490"/>
    </source>
</evidence>
<dbReference type="PRINTS" id="PR00313">
    <property type="entry name" value="CABNDNGRPT"/>
</dbReference>
<dbReference type="InterPro" id="IPR034033">
    <property type="entry name" value="Serralysin-like"/>
</dbReference>
<dbReference type="InterPro" id="IPR006026">
    <property type="entry name" value="Peptidase_Metallo"/>
</dbReference>
<accession>A0A504UWY6</accession>
<dbReference type="AlphaFoldDB" id="A0A504UWY6"/>
<dbReference type="Gene3D" id="2.60.40.2030">
    <property type="match status" value="1"/>
</dbReference>
<dbReference type="PANTHER" id="PTHR38340:SF1">
    <property type="entry name" value="S-LAYER PROTEIN"/>
    <property type="match status" value="1"/>
</dbReference>
<dbReference type="Proteomes" id="UP000316429">
    <property type="component" value="Unassembled WGS sequence"/>
</dbReference>
<dbReference type="GO" id="GO:0008237">
    <property type="term" value="F:metallopeptidase activity"/>
    <property type="evidence" value="ECO:0007669"/>
    <property type="project" value="InterPro"/>
</dbReference>
<dbReference type="InterPro" id="IPR018511">
    <property type="entry name" value="Hemolysin-typ_Ca-bd_CS"/>
</dbReference>
<dbReference type="InterPro" id="IPR011049">
    <property type="entry name" value="Serralysin-like_metalloprot_C"/>
</dbReference>
<evidence type="ECO:0000313" key="10">
    <source>
        <dbReference type="Proteomes" id="UP000316429"/>
    </source>
</evidence>
<proteinExistence type="inferred from homology"/>
<evidence type="ECO:0000256" key="6">
    <source>
        <dbReference type="ARBA" id="ARBA00022737"/>
    </source>
</evidence>
<dbReference type="SUPFAM" id="SSF51120">
    <property type="entry name" value="beta-Roll"/>
    <property type="match status" value="4"/>
</dbReference>
<dbReference type="Gene3D" id="2.150.10.10">
    <property type="entry name" value="Serralysin-like metalloprotease, C-terminal"/>
    <property type="match status" value="3"/>
</dbReference>
<evidence type="ECO:0000313" key="9">
    <source>
        <dbReference type="EMBL" id="TPP09682.1"/>
    </source>
</evidence>
<protein>
    <recommendedName>
        <fullName evidence="8">Peptidase metallopeptidase domain-containing protein</fullName>
    </recommendedName>
</protein>
<dbReference type="Pfam" id="PF03160">
    <property type="entry name" value="Calx-beta"/>
    <property type="match status" value="1"/>
</dbReference>
<dbReference type="GO" id="GO:0006508">
    <property type="term" value="P:proteolysis"/>
    <property type="evidence" value="ECO:0007669"/>
    <property type="project" value="InterPro"/>
</dbReference>
<dbReference type="EMBL" id="VFYP01000001">
    <property type="protein sequence ID" value="TPP09682.1"/>
    <property type="molecule type" value="Genomic_DNA"/>
</dbReference>
<dbReference type="SMART" id="SM00235">
    <property type="entry name" value="ZnMc"/>
    <property type="match status" value="1"/>
</dbReference>
<dbReference type="CDD" id="cd04277">
    <property type="entry name" value="ZnMc_serralysin_like"/>
    <property type="match status" value="1"/>
</dbReference>
<evidence type="ECO:0000256" key="4">
    <source>
        <dbReference type="ARBA" id="ARBA00022525"/>
    </source>
</evidence>
<comment type="similarity">
    <text evidence="3">Belongs to the peptidase M10B family.</text>
</comment>
<keyword evidence="10" id="KW-1185">Reference proteome</keyword>
<dbReference type="InterPro" id="IPR001343">
    <property type="entry name" value="Hemolysn_Ca-bd"/>
</dbReference>
<evidence type="ECO:0000256" key="7">
    <source>
        <dbReference type="ARBA" id="ARBA00022837"/>
    </source>
</evidence>
<comment type="caution">
    <text evidence="9">The sequence shown here is derived from an EMBL/GenBank/DDBJ whole genome shotgun (WGS) entry which is preliminary data.</text>
</comment>
<comment type="cofactor">
    <cofactor evidence="1">
        <name>Ca(2+)</name>
        <dbReference type="ChEBI" id="CHEBI:29108"/>
    </cofactor>
</comment>
<name>A0A504UWY6_9HYPH</name>
<dbReference type="GO" id="GO:0005615">
    <property type="term" value="C:extracellular space"/>
    <property type="evidence" value="ECO:0007669"/>
    <property type="project" value="InterPro"/>
</dbReference>
<evidence type="ECO:0000259" key="8">
    <source>
        <dbReference type="SMART" id="SM00235"/>
    </source>
</evidence>
<dbReference type="GO" id="GO:0005509">
    <property type="term" value="F:calcium ion binding"/>
    <property type="evidence" value="ECO:0007669"/>
    <property type="project" value="InterPro"/>
</dbReference>
<dbReference type="InterPro" id="IPR024079">
    <property type="entry name" value="MetalloPept_cat_dom_sf"/>
</dbReference>
<gene>
    <name evidence="9" type="ORF">FJQ55_02040</name>
</gene>
<dbReference type="InterPro" id="IPR013858">
    <property type="entry name" value="Peptidase_M10B_C"/>
</dbReference>
<dbReference type="InterPro" id="IPR050557">
    <property type="entry name" value="RTX_toxin/Mannuronan_C5-epim"/>
</dbReference>
<keyword evidence="6" id="KW-0677">Repeat</keyword>
<keyword evidence="5" id="KW-0732">Signal</keyword>
<dbReference type="Gene3D" id="3.40.390.10">
    <property type="entry name" value="Collagenase (Catalytic Domain)"/>
    <property type="match status" value="1"/>
</dbReference>